<dbReference type="InterPro" id="IPR038471">
    <property type="entry name" value="MecA_C_sf"/>
</dbReference>
<dbReference type="EMBL" id="FOGW01000013">
    <property type="protein sequence ID" value="SER88792.1"/>
    <property type="molecule type" value="Genomic_DNA"/>
</dbReference>
<reference evidence="4" key="1">
    <citation type="submission" date="2016-10" db="EMBL/GenBank/DDBJ databases">
        <authorList>
            <person name="Varghese N."/>
            <person name="Submissions S."/>
        </authorList>
    </citation>
    <scope>NUCLEOTIDE SEQUENCE [LARGE SCALE GENOMIC DNA]</scope>
    <source>
        <strain evidence="4">S1b</strain>
    </source>
</reference>
<dbReference type="PANTHER" id="PTHR39161">
    <property type="entry name" value="ADAPTER PROTEIN MECA"/>
    <property type="match status" value="1"/>
</dbReference>
<protein>
    <submittedName>
        <fullName evidence="3">Adapter protein MecA 1/2</fullName>
    </submittedName>
</protein>
<dbReference type="Proteomes" id="UP000182471">
    <property type="component" value="Unassembled WGS sequence"/>
</dbReference>
<dbReference type="Gene3D" id="3.30.70.1950">
    <property type="match status" value="1"/>
</dbReference>
<gene>
    <name evidence="3" type="ORF">SAMN02910429_01373</name>
</gene>
<evidence type="ECO:0000256" key="2">
    <source>
        <dbReference type="SAM" id="MobiDB-lite"/>
    </source>
</evidence>
<proteinExistence type="inferred from homology"/>
<organism evidence="3 4">
    <name type="scientific">Lachnobacterium bovis</name>
    <dbReference type="NCBI Taxonomy" id="140626"/>
    <lineage>
        <taxon>Bacteria</taxon>
        <taxon>Bacillati</taxon>
        <taxon>Bacillota</taxon>
        <taxon>Clostridia</taxon>
        <taxon>Lachnospirales</taxon>
        <taxon>Lachnospiraceae</taxon>
        <taxon>Lachnobacterium</taxon>
    </lineage>
</organism>
<evidence type="ECO:0000313" key="4">
    <source>
        <dbReference type="Proteomes" id="UP000182471"/>
    </source>
</evidence>
<sequence length="314" mass="36618">MKIERVNENQIRCTLTREDLENRQIELSELAYGTEKARNLFRDMMQQANSEFGFEADNGIPLMVEAVPLSGGNIILMITKVDYPEELDTRFSKFTDIDEFDAFGAAESKKAKVQGVDDILDIFKKMHDDENENVDEEDEEDVDDSDDDEKYLDITNDIVAIRPIKDEDDNLELKEYKSVEELLDEVFADKVSKEKKKNDSLSDEDNFEEEESDKLVDIVRMYEFSRIESIIRLGKVLKRFYNGENNLYKNTKTKKYNLILHKNNHSPKEYNKICNVVSEYGKLQIYSKSTEAFLREHNKLILEKNALEVLSELD</sequence>
<dbReference type="InterPro" id="IPR008681">
    <property type="entry name" value="Neg-reg_MecA"/>
</dbReference>
<evidence type="ECO:0000256" key="1">
    <source>
        <dbReference type="ARBA" id="ARBA00005397"/>
    </source>
</evidence>
<evidence type="ECO:0000313" key="3">
    <source>
        <dbReference type="EMBL" id="SER88792.1"/>
    </source>
</evidence>
<feature type="region of interest" description="Disordered" evidence="2">
    <location>
        <begin position="127"/>
        <end position="148"/>
    </location>
</feature>
<dbReference type="PANTHER" id="PTHR39161:SF2">
    <property type="entry name" value="ADAPTER PROTEIN MECA 2"/>
    <property type="match status" value="1"/>
</dbReference>
<name>A0A1H9SUW5_9FIRM</name>
<dbReference type="Pfam" id="PF05389">
    <property type="entry name" value="MecA"/>
    <property type="match status" value="2"/>
</dbReference>
<accession>A0A1H9SUW5</accession>
<comment type="similarity">
    <text evidence="1">Belongs to the MecA family.</text>
</comment>
<dbReference type="AlphaFoldDB" id="A0A1H9SUW5"/>
<keyword evidence="4" id="KW-1185">Reference proteome</keyword>
<feature type="compositionally biased region" description="Acidic residues" evidence="2">
    <location>
        <begin position="129"/>
        <end position="148"/>
    </location>
</feature>
<dbReference type="RefSeq" id="WP_022748155.1">
    <property type="nucleotide sequence ID" value="NZ_FOGW01000013.1"/>
</dbReference>